<protein>
    <submittedName>
        <fullName evidence="1">Uncharacterized protein</fullName>
    </submittedName>
</protein>
<dbReference type="EMBL" id="OV725083">
    <property type="protein sequence ID" value="CAH1407385.1"/>
    <property type="molecule type" value="Genomic_DNA"/>
</dbReference>
<evidence type="ECO:0000313" key="1">
    <source>
        <dbReference type="EMBL" id="CAH1407385.1"/>
    </source>
</evidence>
<dbReference type="Proteomes" id="UP001152798">
    <property type="component" value="Chromosome 7"/>
</dbReference>
<reference evidence="1" key="1">
    <citation type="submission" date="2022-01" db="EMBL/GenBank/DDBJ databases">
        <authorList>
            <person name="King R."/>
        </authorList>
    </citation>
    <scope>NUCLEOTIDE SEQUENCE</scope>
</reference>
<accession>A0A9P0HQZ8</accession>
<proteinExistence type="predicted"/>
<sequence length="40" mass="4708">MMKYTAWKCLWKKNGLDANGTIDEKIISETRYCAMEIFFG</sequence>
<keyword evidence="2" id="KW-1185">Reference proteome</keyword>
<organism evidence="1 2">
    <name type="scientific">Nezara viridula</name>
    <name type="common">Southern green stink bug</name>
    <name type="synonym">Cimex viridulus</name>
    <dbReference type="NCBI Taxonomy" id="85310"/>
    <lineage>
        <taxon>Eukaryota</taxon>
        <taxon>Metazoa</taxon>
        <taxon>Ecdysozoa</taxon>
        <taxon>Arthropoda</taxon>
        <taxon>Hexapoda</taxon>
        <taxon>Insecta</taxon>
        <taxon>Pterygota</taxon>
        <taxon>Neoptera</taxon>
        <taxon>Paraneoptera</taxon>
        <taxon>Hemiptera</taxon>
        <taxon>Heteroptera</taxon>
        <taxon>Panheteroptera</taxon>
        <taxon>Pentatomomorpha</taxon>
        <taxon>Pentatomoidea</taxon>
        <taxon>Pentatomidae</taxon>
        <taxon>Pentatominae</taxon>
        <taxon>Nezara</taxon>
    </lineage>
</organism>
<dbReference type="AlphaFoldDB" id="A0A9P0HQZ8"/>
<gene>
    <name evidence="1" type="ORF">NEZAVI_LOCUS15105</name>
</gene>
<name>A0A9P0HQZ8_NEZVI</name>
<evidence type="ECO:0000313" key="2">
    <source>
        <dbReference type="Proteomes" id="UP001152798"/>
    </source>
</evidence>